<feature type="domain" description="SnoaL-like" evidence="1">
    <location>
        <begin position="29"/>
        <end position="115"/>
    </location>
</feature>
<dbReference type="InterPro" id="IPR032710">
    <property type="entry name" value="NTF2-like_dom_sf"/>
</dbReference>
<dbReference type="RefSeq" id="WP_059265931.1">
    <property type="nucleotide sequence ID" value="NZ_KQ948367.1"/>
</dbReference>
<dbReference type="Pfam" id="PF12680">
    <property type="entry name" value="SnoaL_2"/>
    <property type="match status" value="1"/>
</dbReference>
<dbReference type="InterPro" id="IPR037401">
    <property type="entry name" value="SnoaL-like"/>
</dbReference>
<protein>
    <recommendedName>
        <fullName evidence="1">SnoaL-like domain-containing protein</fullName>
    </recommendedName>
</protein>
<sequence>MSTPPTTVLDRYVGLADRVVTDPAILETELANIFAPDATVDIAGTPVTGFPAILGFYRRFITMFADSRHLWQTTVDPDGTLRAEWAASFRTPDGRLGVVAGVETAELDEGGLIVSLVNTYTVPPSVRR</sequence>
<evidence type="ECO:0000313" key="2">
    <source>
        <dbReference type="EMBL" id="KUN18277.1"/>
    </source>
</evidence>
<dbReference type="Gene3D" id="3.10.450.50">
    <property type="match status" value="1"/>
</dbReference>
<proteinExistence type="predicted"/>
<name>A0A101PV66_STRCK</name>
<keyword evidence="3" id="KW-1185">Reference proteome</keyword>
<dbReference type="EMBL" id="LMWP01000044">
    <property type="protein sequence ID" value="KUN18277.1"/>
    <property type="molecule type" value="Genomic_DNA"/>
</dbReference>
<accession>A0A101PV66</accession>
<dbReference type="AlphaFoldDB" id="A0A101PV66"/>
<reference evidence="2 3" key="1">
    <citation type="submission" date="2015-10" db="EMBL/GenBank/DDBJ databases">
        <title>Draft genome sequence of Streptomyces corchorusii DSM 40340, type strain for the species Streptomyces corchorusii.</title>
        <authorList>
            <person name="Ruckert C."/>
            <person name="Winkler A."/>
            <person name="Kalinowski J."/>
            <person name="Kampfer P."/>
            <person name="Glaeser S."/>
        </authorList>
    </citation>
    <scope>NUCLEOTIDE SEQUENCE [LARGE SCALE GENOMIC DNA]</scope>
    <source>
        <strain evidence="2 3">DSM 40340</strain>
    </source>
</reference>
<dbReference type="Proteomes" id="UP000053398">
    <property type="component" value="Unassembled WGS sequence"/>
</dbReference>
<evidence type="ECO:0000259" key="1">
    <source>
        <dbReference type="Pfam" id="PF12680"/>
    </source>
</evidence>
<dbReference type="SUPFAM" id="SSF54427">
    <property type="entry name" value="NTF2-like"/>
    <property type="match status" value="1"/>
</dbReference>
<comment type="caution">
    <text evidence="2">The sequence shown here is derived from an EMBL/GenBank/DDBJ whole genome shotgun (WGS) entry which is preliminary data.</text>
</comment>
<organism evidence="2 3">
    <name type="scientific">Streptomyces corchorusii</name>
    <name type="common">Streptomyces chibaensis</name>
    <dbReference type="NCBI Taxonomy" id="1903"/>
    <lineage>
        <taxon>Bacteria</taxon>
        <taxon>Bacillati</taxon>
        <taxon>Actinomycetota</taxon>
        <taxon>Actinomycetes</taxon>
        <taxon>Kitasatosporales</taxon>
        <taxon>Streptomycetaceae</taxon>
        <taxon>Streptomyces</taxon>
    </lineage>
</organism>
<evidence type="ECO:0000313" key="3">
    <source>
        <dbReference type="Proteomes" id="UP000053398"/>
    </source>
</evidence>
<gene>
    <name evidence="2" type="ORF">AQJ11_35005</name>
</gene>